<proteinExistence type="inferred from homology"/>
<evidence type="ECO:0000259" key="5">
    <source>
        <dbReference type="Pfam" id="PF00582"/>
    </source>
</evidence>
<evidence type="ECO:0000256" key="4">
    <source>
        <dbReference type="ARBA" id="ARBA00037131"/>
    </source>
</evidence>
<dbReference type="PANTHER" id="PTHR47892">
    <property type="entry name" value="UNIVERSAL STRESS PROTEIN E"/>
    <property type="match status" value="1"/>
</dbReference>
<evidence type="ECO:0000256" key="1">
    <source>
        <dbReference type="ARBA" id="ARBA00004496"/>
    </source>
</evidence>
<dbReference type="SUPFAM" id="SSF52402">
    <property type="entry name" value="Adenine nucleotide alpha hydrolases-like"/>
    <property type="match status" value="2"/>
</dbReference>
<name>A0ABY9TF68_9GAMM</name>
<comment type="similarity">
    <text evidence="2">Belongs to the universal stress protein A family.</text>
</comment>
<organism evidence="6 7">
    <name type="scientific">Thalassotalea nanhaiensis</name>
    <dbReference type="NCBI Taxonomy" id="3065648"/>
    <lineage>
        <taxon>Bacteria</taxon>
        <taxon>Pseudomonadati</taxon>
        <taxon>Pseudomonadota</taxon>
        <taxon>Gammaproteobacteria</taxon>
        <taxon>Alteromonadales</taxon>
        <taxon>Colwelliaceae</taxon>
        <taxon>Thalassotalea</taxon>
    </lineage>
</organism>
<sequence>MKNSMLVISDHEEQNYTAILQAAELAKAYNCKLHIVNFCFENLRGVTDIEEAQGTIVRNLHELNAHKLVNTLQGVVEYNFETVWEKNIHIWVDNYVKEHKPYMIVKTGHRTEALFYTPTDWHILRECHAPILIAADKKWHKARNVLATVDLETELPHKKQLNEKVLKNASIIAKQINAELHVCYTVPFSPLLRKLGIINKDKLESEHKAELQEKLILLAHSYGIKPDQIHIKAGQVDKVITSVAANCKASIVVVGTLGRVGLEQKLIGNTAESILTLLKTDVLAIPT</sequence>
<keyword evidence="7" id="KW-1185">Reference proteome</keyword>
<dbReference type="InterPro" id="IPR006016">
    <property type="entry name" value="UspA"/>
</dbReference>
<feature type="domain" description="UspA" evidence="5">
    <location>
        <begin position="162"/>
        <end position="286"/>
    </location>
</feature>
<accession>A0ABY9TF68</accession>
<gene>
    <name evidence="6" type="ORF">RI845_12915</name>
</gene>
<reference evidence="7" key="1">
    <citation type="submission" date="2023-09" db="EMBL/GenBank/DDBJ databases">
        <authorList>
            <person name="Li S."/>
            <person name="Li X."/>
            <person name="Zhang C."/>
            <person name="Zhao Z."/>
        </authorList>
    </citation>
    <scope>NUCLEOTIDE SEQUENCE [LARGE SCALE GENOMIC DNA]</scope>
    <source>
        <strain evidence="7">SQ345</strain>
    </source>
</reference>
<comment type="subcellular location">
    <subcellularLocation>
        <location evidence="1">Cytoplasm</location>
    </subcellularLocation>
</comment>
<evidence type="ECO:0000313" key="6">
    <source>
        <dbReference type="EMBL" id="WNC67418.1"/>
    </source>
</evidence>
<dbReference type="Proteomes" id="UP001248581">
    <property type="component" value="Chromosome"/>
</dbReference>
<comment type="function">
    <text evidence="4">Required for resistance to DNA-damaging agents.</text>
</comment>
<dbReference type="Gene3D" id="3.40.50.12370">
    <property type="match status" value="1"/>
</dbReference>
<dbReference type="PANTHER" id="PTHR47892:SF1">
    <property type="entry name" value="UNIVERSAL STRESS PROTEIN E"/>
    <property type="match status" value="1"/>
</dbReference>
<keyword evidence="3" id="KW-0963">Cytoplasm</keyword>
<dbReference type="Pfam" id="PF00582">
    <property type="entry name" value="Usp"/>
    <property type="match status" value="2"/>
</dbReference>
<evidence type="ECO:0000256" key="2">
    <source>
        <dbReference type="ARBA" id="ARBA00008791"/>
    </source>
</evidence>
<feature type="domain" description="UspA" evidence="5">
    <location>
        <begin position="5"/>
        <end position="133"/>
    </location>
</feature>
<dbReference type="EMBL" id="CP134146">
    <property type="protein sequence ID" value="WNC67418.1"/>
    <property type="molecule type" value="Genomic_DNA"/>
</dbReference>
<evidence type="ECO:0000256" key="3">
    <source>
        <dbReference type="ARBA" id="ARBA00022490"/>
    </source>
</evidence>
<evidence type="ECO:0000313" key="7">
    <source>
        <dbReference type="Proteomes" id="UP001248581"/>
    </source>
</evidence>
<protein>
    <submittedName>
        <fullName evidence="6">Universal stress protein</fullName>
    </submittedName>
</protein>
<dbReference type="RefSeq" id="WP_348386577.1">
    <property type="nucleotide sequence ID" value="NZ_CP134146.1"/>
</dbReference>